<dbReference type="GO" id="GO:0005840">
    <property type="term" value="C:ribosome"/>
    <property type="evidence" value="ECO:0007669"/>
    <property type="project" value="UniProtKB-KW"/>
</dbReference>
<dbReference type="InterPro" id="IPR004557">
    <property type="entry name" value="PrmC-related"/>
</dbReference>
<keyword evidence="5" id="KW-0689">Ribosomal protein</keyword>
<dbReference type="RefSeq" id="WP_094718907.1">
    <property type="nucleotide sequence ID" value="NZ_CP015220.1"/>
</dbReference>
<dbReference type="Proteomes" id="UP000076038">
    <property type="component" value="Chromosome"/>
</dbReference>
<keyword evidence="2 5" id="KW-0489">Methyltransferase</keyword>
<name>A0A143QME2_RHOFA</name>
<evidence type="ECO:0000256" key="3">
    <source>
        <dbReference type="ARBA" id="ARBA00022679"/>
    </source>
</evidence>
<dbReference type="GO" id="GO:0008276">
    <property type="term" value="F:protein methyltransferase activity"/>
    <property type="evidence" value="ECO:0007669"/>
    <property type="project" value="TreeGrafter"/>
</dbReference>
<dbReference type="GO" id="GO:0032259">
    <property type="term" value="P:methylation"/>
    <property type="evidence" value="ECO:0007669"/>
    <property type="project" value="UniProtKB-KW"/>
</dbReference>
<keyword evidence="6" id="KW-1185">Reference proteome</keyword>
<comment type="similarity">
    <text evidence="1">Belongs to the eukaryotic/archaeal PrmC-related family.</text>
</comment>
<evidence type="ECO:0000313" key="5">
    <source>
        <dbReference type="EMBL" id="AMY24333.1"/>
    </source>
</evidence>
<reference evidence="5 6" key="1">
    <citation type="journal article" date="2016" name="Genome Announc.">
        <title>Complete Genome and Plasmid Sequences for Rhodococcus fascians D188 and Draft Sequences for Rhodococcus Isolates PBTS 1 and PBTS 2.</title>
        <authorList>
            <person name="Stamler R.A."/>
            <person name="Vereecke D."/>
            <person name="Zhang Y."/>
            <person name="Schilkey F."/>
            <person name="Devitt N."/>
            <person name="Randall J.J."/>
        </authorList>
    </citation>
    <scope>NUCLEOTIDE SEQUENCE [LARGE SCALE GENOMIC DNA]</scope>
    <source>
        <strain evidence="5 6">PBTS2</strain>
    </source>
</reference>
<dbReference type="InterPro" id="IPR029063">
    <property type="entry name" value="SAM-dependent_MTases_sf"/>
</dbReference>
<dbReference type="Pfam" id="PF06325">
    <property type="entry name" value="PrmA"/>
    <property type="match status" value="1"/>
</dbReference>
<sequence>MTTAEFDSVRSLARVHADPGVYEPQEDSLLLCDVAADSGLVPGARVLDMCTGSGAVAITAALLGAREVVAFDISPRAVACAQRNARSVGVDVDVRLGSFSEAAELEPFDILLCNPPYVPSETAPTGMGLHRAWDAGEDGRVVLDPLCTRGAELLAPGGVLLVVHSEFSGPQRTREMLNTHGFGASEAGCRTIDFGPVMTARAEWLEAKGVLESGRRTEELVVLRGDKR</sequence>
<dbReference type="PANTHER" id="PTHR45875:SF1">
    <property type="entry name" value="METHYLTRANSFERASE N6AMT1"/>
    <property type="match status" value="1"/>
</dbReference>
<dbReference type="PANTHER" id="PTHR45875">
    <property type="entry name" value="METHYLTRANSFERASE N6AMT1"/>
    <property type="match status" value="1"/>
</dbReference>
<dbReference type="NCBIfam" id="TIGR00537">
    <property type="entry name" value="hemK_rel_arch"/>
    <property type="match status" value="1"/>
</dbReference>
<dbReference type="KEGG" id="rhs:A3Q41_03042"/>
<keyword evidence="3 5" id="KW-0808">Transferase</keyword>
<keyword evidence="5" id="KW-0687">Ribonucleoprotein</keyword>
<evidence type="ECO:0000256" key="1">
    <source>
        <dbReference type="ARBA" id="ARBA00006149"/>
    </source>
</evidence>
<organism evidence="5 6">
    <name type="scientific">Rhodococcoides fascians</name>
    <name type="common">Rhodococcus fascians</name>
    <dbReference type="NCBI Taxonomy" id="1828"/>
    <lineage>
        <taxon>Bacteria</taxon>
        <taxon>Bacillati</taxon>
        <taxon>Actinomycetota</taxon>
        <taxon>Actinomycetes</taxon>
        <taxon>Mycobacteriales</taxon>
        <taxon>Nocardiaceae</taxon>
        <taxon>Rhodococcoides</taxon>
    </lineage>
</organism>
<dbReference type="SUPFAM" id="SSF53335">
    <property type="entry name" value="S-adenosyl-L-methionine-dependent methyltransferases"/>
    <property type="match status" value="1"/>
</dbReference>
<keyword evidence="4" id="KW-0949">S-adenosyl-L-methionine</keyword>
<dbReference type="CDD" id="cd02440">
    <property type="entry name" value="AdoMet_MTases"/>
    <property type="match status" value="1"/>
</dbReference>
<dbReference type="GO" id="GO:0035657">
    <property type="term" value="C:eRF1 methyltransferase complex"/>
    <property type="evidence" value="ECO:0007669"/>
    <property type="project" value="TreeGrafter"/>
</dbReference>
<dbReference type="PROSITE" id="PS00092">
    <property type="entry name" value="N6_MTASE"/>
    <property type="match status" value="1"/>
</dbReference>
<protein>
    <submittedName>
        <fullName evidence="5">50S ribosomal protein L3 glutamine methyltransferase</fullName>
        <ecNumber evidence="5">2.1.1.298</ecNumber>
    </submittedName>
</protein>
<dbReference type="EC" id="2.1.1.298" evidence="5"/>
<dbReference type="InterPro" id="IPR002052">
    <property type="entry name" value="DNA_methylase_N6_adenine_CS"/>
</dbReference>
<accession>A0A143QME2</accession>
<evidence type="ECO:0000256" key="2">
    <source>
        <dbReference type="ARBA" id="ARBA00022603"/>
    </source>
</evidence>
<gene>
    <name evidence="5" type="primary">prmB_2</name>
    <name evidence="5" type="ORF">A3Q41_03042</name>
</gene>
<dbReference type="EMBL" id="CP015220">
    <property type="protein sequence ID" value="AMY24333.1"/>
    <property type="molecule type" value="Genomic_DNA"/>
</dbReference>
<evidence type="ECO:0000313" key="6">
    <source>
        <dbReference type="Proteomes" id="UP000076038"/>
    </source>
</evidence>
<dbReference type="GO" id="GO:0008757">
    <property type="term" value="F:S-adenosylmethionine-dependent methyltransferase activity"/>
    <property type="evidence" value="ECO:0007669"/>
    <property type="project" value="TreeGrafter"/>
</dbReference>
<evidence type="ECO:0000256" key="4">
    <source>
        <dbReference type="ARBA" id="ARBA00022691"/>
    </source>
</evidence>
<proteinExistence type="inferred from homology"/>
<dbReference type="GO" id="GO:0003676">
    <property type="term" value="F:nucleic acid binding"/>
    <property type="evidence" value="ECO:0007669"/>
    <property type="project" value="InterPro"/>
</dbReference>
<dbReference type="AlphaFoldDB" id="A0A143QME2"/>
<dbReference type="PATRIC" id="fig|1653479.3.peg.3078"/>
<dbReference type="Gene3D" id="3.40.50.150">
    <property type="entry name" value="Vaccinia Virus protein VP39"/>
    <property type="match status" value="1"/>
</dbReference>
<dbReference type="OrthoDB" id="8746524at2"/>
<reference evidence="6" key="2">
    <citation type="submission" date="2016-04" db="EMBL/GenBank/DDBJ databases">
        <title>Complete Genome and Plasmid Sequences for Rhodococcus fascians D188 and Draft Sequences for Rhodococcus spp. Isolates PBTS 1 and PBTS 2.</title>
        <authorList>
            <person name="Stamer R."/>
            <person name="Vereecke D."/>
            <person name="Zhang Y."/>
            <person name="Schilkey F."/>
            <person name="Devitt N."/>
            <person name="Randall J."/>
        </authorList>
    </citation>
    <scope>NUCLEOTIDE SEQUENCE [LARGE SCALE GENOMIC DNA]</scope>
    <source>
        <strain evidence="6">PBTS2</strain>
    </source>
</reference>
<dbReference type="InterPro" id="IPR052190">
    <property type="entry name" value="Euk-Arch_PrmC-MTase"/>
</dbReference>